<dbReference type="InterPro" id="IPR011992">
    <property type="entry name" value="EF-hand-dom_pair"/>
</dbReference>
<dbReference type="SUPFAM" id="SSF47473">
    <property type="entry name" value="EF-hand"/>
    <property type="match status" value="1"/>
</dbReference>
<organism evidence="4 5">
    <name type="scientific">Altericroceibacterium endophyticum</name>
    <dbReference type="NCBI Taxonomy" id="1808508"/>
    <lineage>
        <taxon>Bacteria</taxon>
        <taxon>Pseudomonadati</taxon>
        <taxon>Pseudomonadota</taxon>
        <taxon>Alphaproteobacteria</taxon>
        <taxon>Sphingomonadales</taxon>
        <taxon>Erythrobacteraceae</taxon>
        <taxon>Altericroceibacterium</taxon>
    </lineage>
</organism>
<accession>A0A6I4T794</accession>
<feature type="domain" description="EF-hand" evidence="3">
    <location>
        <begin position="62"/>
        <end position="97"/>
    </location>
</feature>
<dbReference type="Gene3D" id="1.10.238.10">
    <property type="entry name" value="EF-hand"/>
    <property type="match status" value="1"/>
</dbReference>
<proteinExistence type="predicted"/>
<evidence type="ECO:0000259" key="3">
    <source>
        <dbReference type="PROSITE" id="PS50222"/>
    </source>
</evidence>
<feature type="region of interest" description="Disordered" evidence="1">
    <location>
        <begin position="141"/>
        <end position="176"/>
    </location>
</feature>
<dbReference type="RefSeq" id="WP_160736262.1">
    <property type="nucleotide sequence ID" value="NZ_WTYT01000003.1"/>
</dbReference>
<keyword evidence="2" id="KW-0732">Signal</keyword>
<dbReference type="EMBL" id="WTYT01000003">
    <property type="protein sequence ID" value="MXO65843.1"/>
    <property type="molecule type" value="Genomic_DNA"/>
</dbReference>
<feature type="signal peptide" evidence="2">
    <location>
        <begin position="1"/>
        <end position="23"/>
    </location>
</feature>
<name>A0A6I4T794_9SPHN</name>
<keyword evidence="5" id="KW-1185">Reference proteome</keyword>
<dbReference type="PROSITE" id="PS50222">
    <property type="entry name" value="EF_HAND_2"/>
    <property type="match status" value="1"/>
</dbReference>
<dbReference type="AlphaFoldDB" id="A0A6I4T794"/>
<evidence type="ECO:0000256" key="1">
    <source>
        <dbReference type="SAM" id="MobiDB-lite"/>
    </source>
</evidence>
<evidence type="ECO:0000313" key="5">
    <source>
        <dbReference type="Proteomes" id="UP000438476"/>
    </source>
</evidence>
<protein>
    <recommendedName>
        <fullName evidence="3">EF-hand domain-containing protein</fullName>
    </recommendedName>
</protein>
<dbReference type="OrthoDB" id="113323at2"/>
<feature type="compositionally biased region" description="Basic and acidic residues" evidence="1">
    <location>
        <begin position="151"/>
        <end position="165"/>
    </location>
</feature>
<feature type="chain" id="PRO_5026060769" description="EF-hand domain-containing protein" evidence="2">
    <location>
        <begin position="24"/>
        <end position="176"/>
    </location>
</feature>
<dbReference type="Pfam" id="PF13202">
    <property type="entry name" value="EF-hand_5"/>
    <property type="match status" value="3"/>
</dbReference>
<dbReference type="InterPro" id="IPR002048">
    <property type="entry name" value="EF_hand_dom"/>
</dbReference>
<dbReference type="Proteomes" id="UP000438476">
    <property type="component" value="Unassembled WGS sequence"/>
</dbReference>
<reference evidence="4 5" key="1">
    <citation type="submission" date="2019-12" db="EMBL/GenBank/DDBJ databases">
        <title>Genomic-based taxomic classification of the family Erythrobacteraceae.</title>
        <authorList>
            <person name="Xu L."/>
        </authorList>
    </citation>
    <scope>NUCLEOTIDE SEQUENCE [LARGE SCALE GENOMIC DNA]</scope>
    <source>
        <strain evidence="4 5">LMG 29518</strain>
    </source>
</reference>
<comment type="caution">
    <text evidence="4">The sequence shown here is derived from an EMBL/GenBank/DDBJ whole genome shotgun (WGS) entry which is preliminary data.</text>
</comment>
<dbReference type="GO" id="GO:0005509">
    <property type="term" value="F:calcium ion binding"/>
    <property type="evidence" value="ECO:0007669"/>
    <property type="project" value="InterPro"/>
</dbReference>
<evidence type="ECO:0000256" key="2">
    <source>
        <dbReference type="SAM" id="SignalP"/>
    </source>
</evidence>
<dbReference type="PROSITE" id="PS00018">
    <property type="entry name" value="EF_HAND_1"/>
    <property type="match status" value="1"/>
</dbReference>
<gene>
    <name evidence="4" type="ORF">GRI91_08755</name>
</gene>
<dbReference type="InterPro" id="IPR018247">
    <property type="entry name" value="EF_Hand_1_Ca_BS"/>
</dbReference>
<sequence>MAKKLTLSLAAAATVIAGGAAFAAPGGYGAGKDVTRAKVQERSSAMFDRMDANGDGMLDEADHTARLEKRFQKMDADGDGALSQQEFTAAHEKRGGKRGHKMGRHRGMRGMMGGMPRANADGPVTKAAFQAAALARFDAADANSDGTLTAGERKAAHQAMREQRKDRRAARNNTAS</sequence>
<evidence type="ECO:0000313" key="4">
    <source>
        <dbReference type="EMBL" id="MXO65843.1"/>
    </source>
</evidence>